<feature type="region of interest" description="Disordered" evidence="1">
    <location>
        <begin position="121"/>
        <end position="187"/>
    </location>
</feature>
<dbReference type="Pfam" id="PF10238">
    <property type="entry name" value="Eapp_C"/>
    <property type="match status" value="1"/>
</dbReference>
<protein>
    <submittedName>
        <fullName evidence="2">E2F-associated phosphoprotein</fullName>
    </submittedName>
</protein>
<feature type="region of interest" description="Disordered" evidence="1">
    <location>
        <begin position="73"/>
        <end position="101"/>
    </location>
</feature>
<feature type="region of interest" description="Disordered" evidence="1">
    <location>
        <begin position="271"/>
        <end position="310"/>
    </location>
</feature>
<accession>A0AAD8YDS5</accession>
<dbReference type="PANTHER" id="PTHR15967:SF0">
    <property type="entry name" value="E2F-ASSOCIATED PHOSPHOPROTEIN"/>
    <property type="match status" value="1"/>
</dbReference>
<proteinExistence type="predicted"/>
<dbReference type="AlphaFoldDB" id="A0AAD8YDS5"/>
<dbReference type="PANTHER" id="PTHR15967">
    <property type="entry name" value="E2F-ASSOCIATED PHOSPHOPROTEIN"/>
    <property type="match status" value="1"/>
</dbReference>
<name>A0AAD8YDS5_9STRA</name>
<gene>
    <name evidence="2" type="ORF">QTG54_005992</name>
</gene>
<evidence type="ECO:0000313" key="3">
    <source>
        <dbReference type="Proteomes" id="UP001224775"/>
    </source>
</evidence>
<evidence type="ECO:0000313" key="2">
    <source>
        <dbReference type="EMBL" id="KAK1743371.1"/>
    </source>
</evidence>
<organism evidence="2 3">
    <name type="scientific">Skeletonema marinoi</name>
    <dbReference type="NCBI Taxonomy" id="267567"/>
    <lineage>
        <taxon>Eukaryota</taxon>
        <taxon>Sar</taxon>
        <taxon>Stramenopiles</taxon>
        <taxon>Ochrophyta</taxon>
        <taxon>Bacillariophyta</taxon>
        <taxon>Coscinodiscophyceae</taxon>
        <taxon>Thalassiosirophycidae</taxon>
        <taxon>Thalassiosirales</taxon>
        <taxon>Skeletonemataceae</taxon>
        <taxon>Skeletonema</taxon>
        <taxon>Skeletonema marinoi-dohrnii complex</taxon>
    </lineage>
</organism>
<feature type="compositionally biased region" description="Basic and acidic residues" evidence="1">
    <location>
        <begin position="143"/>
        <end position="153"/>
    </location>
</feature>
<feature type="compositionally biased region" description="Acidic residues" evidence="1">
    <location>
        <begin position="75"/>
        <end position="85"/>
    </location>
</feature>
<comment type="caution">
    <text evidence="2">The sequence shown here is derived from an EMBL/GenBank/DDBJ whole genome shotgun (WGS) entry which is preliminary data.</text>
</comment>
<dbReference type="InterPro" id="IPR019370">
    <property type="entry name" value="E2F-assoc_phosphoprotein"/>
</dbReference>
<dbReference type="EMBL" id="JATAAI010000009">
    <property type="protein sequence ID" value="KAK1743371.1"/>
    <property type="molecule type" value="Genomic_DNA"/>
</dbReference>
<feature type="compositionally biased region" description="Polar residues" evidence="1">
    <location>
        <begin position="156"/>
        <end position="172"/>
    </location>
</feature>
<evidence type="ECO:0000256" key="1">
    <source>
        <dbReference type="SAM" id="MobiDB-lite"/>
    </source>
</evidence>
<dbReference type="Proteomes" id="UP001224775">
    <property type="component" value="Unassembled WGS sequence"/>
</dbReference>
<feature type="compositionally biased region" description="Acidic residues" evidence="1">
    <location>
        <begin position="280"/>
        <end position="293"/>
    </location>
</feature>
<reference evidence="2" key="1">
    <citation type="submission" date="2023-06" db="EMBL/GenBank/DDBJ databases">
        <title>Survivors Of The Sea: Transcriptome response of Skeletonema marinoi to long-term dormancy.</title>
        <authorList>
            <person name="Pinder M.I.M."/>
            <person name="Kourtchenko O."/>
            <person name="Robertson E.K."/>
            <person name="Larsson T."/>
            <person name="Maumus F."/>
            <person name="Osuna-Cruz C.M."/>
            <person name="Vancaester E."/>
            <person name="Stenow R."/>
            <person name="Vandepoele K."/>
            <person name="Ploug H."/>
            <person name="Bruchert V."/>
            <person name="Godhe A."/>
            <person name="Topel M."/>
        </authorList>
    </citation>
    <scope>NUCLEOTIDE SEQUENCE</scope>
    <source>
        <strain evidence="2">R05AC</strain>
    </source>
</reference>
<sequence>MNEIVIPVIEPLVLEEESAIVSETDAAPHSSDDEAGGGGVNINWLSSTHIRNHHHNHASAPTTTVAAASFAQNHDDDDENDSVDENEMKDGAGPEDFYCSNMDDEDEAYVYKHLRSGREEAVHVRYQQQQEQTEEQQMADSKSMNDDSSKDNSSDQATSSNLESASNNNGTNGEEEPQLPSATATNQTDSLQSNNMLHQARLLKPRTSDAILSCPRCFNVVCMDCQQHERYSNQYRAMFVMNIGVDWTKKMMYDDVIGGLKAFSSTAVGNGGRTLGGTMEEGDGNDDEEEDAFMPDRIPRDDNMQSSNTTESAKEAYYSVHCSYCRLELAALDMDDEIYYFFGCIASS</sequence>
<dbReference type="GO" id="GO:0005634">
    <property type="term" value="C:nucleus"/>
    <property type="evidence" value="ECO:0007669"/>
    <property type="project" value="TreeGrafter"/>
</dbReference>
<keyword evidence="3" id="KW-1185">Reference proteome</keyword>